<dbReference type="Proteomes" id="UP000324800">
    <property type="component" value="Unassembled WGS sequence"/>
</dbReference>
<comment type="caution">
    <text evidence="2">The sequence shown here is derived from an EMBL/GenBank/DDBJ whole genome shotgun (WGS) entry which is preliminary data.</text>
</comment>
<feature type="coiled-coil region" evidence="1">
    <location>
        <begin position="73"/>
        <end position="107"/>
    </location>
</feature>
<evidence type="ECO:0000313" key="3">
    <source>
        <dbReference type="Proteomes" id="UP000324800"/>
    </source>
</evidence>
<sequence length="309" mass="34424">MTNFFTPHKQISGFGQPLQQGSMLGEQQQQGVLFGQALQQNSAFGQVQQPQQSLFGQQSSNLFGEQNQPQVPLKVMRQELDKKIAMRKNKKNKNRFASKLAQELIEQNTQISSESEQGIKRQWSLIEAKIFECEILKDSNVAINAVNGGIIADFISWGLETNGNREIQFEIWSIILQILKVWNKNKIGQGRNTFLFGSNESNEDKIVNSIVSLMSQDFAIGIVNLSFSEDIEISAQIFAGIKNSLKNAGKSKERIASDLAKQQIIEILIKPFMNEEDNAVKSIQTTLSSSSLQQIMQMLGSSSSSSLSS</sequence>
<proteinExistence type="predicted"/>
<protein>
    <submittedName>
        <fullName evidence="2">Uncharacterized protein</fullName>
    </submittedName>
</protein>
<keyword evidence="1" id="KW-0175">Coiled coil</keyword>
<evidence type="ECO:0000256" key="1">
    <source>
        <dbReference type="SAM" id="Coils"/>
    </source>
</evidence>
<accession>A0A5J4VML7</accession>
<reference evidence="2 3" key="1">
    <citation type="submission" date="2019-03" db="EMBL/GenBank/DDBJ databases">
        <title>Single cell metagenomics reveals metabolic interactions within the superorganism composed of flagellate Streblomastix strix and complex community of Bacteroidetes bacteria on its surface.</title>
        <authorList>
            <person name="Treitli S.C."/>
            <person name="Kolisko M."/>
            <person name="Husnik F."/>
            <person name="Keeling P."/>
            <person name="Hampl V."/>
        </authorList>
    </citation>
    <scope>NUCLEOTIDE SEQUENCE [LARGE SCALE GENOMIC DNA]</scope>
    <source>
        <strain evidence="2">ST1C</strain>
    </source>
</reference>
<dbReference type="AlphaFoldDB" id="A0A5J4VML7"/>
<name>A0A5J4VML7_9EUKA</name>
<organism evidence="2 3">
    <name type="scientific">Streblomastix strix</name>
    <dbReference type="NCBI Taxonomy" id="222440"/>
    <lineage>
        <taxon>Eukaryota</taxon>
        <taxon>Metamonada</taxon>
        <taxon>Preaxostyla</taxon>
        <taxon>Oxymonadida</taxon>
        <taxon>Streblomastigidae</taxon>
        <taxon>Streblomastix</taxon>
    </lineage>
</organism>
<gene>
    <name evidence="2" type="ORF">EZS28_020587</name>
</gene>
<dbReference type="EMBL" id="SNRW01006023">
    <property type="protein sequence ID" value="KAA6383887.1"/>
    <property type="molecule type" value="Genomic_DNA"/>
</dbReference>
<evidence type="ECO:0000313" key="2">
    <source>
        <dbReference type="EMBL" id="KAA6383887.1"/>
    </source>
</evidence>